<dbReference type="Pfam" id="PF03772">
    <property type="entry name" value="Competence"/>
    <property type="match status" value="1"/>
</dbReference>
<evidence type="ECO:0000256" key="1">
    <source>
        <dbReference type="ARBA" id="ARBA00004651"/>
    </source>
</evidence>
<dbReference type="GO" id="GO:0005886">
    <property type="term" value="C:plasma membrane"/>
    <property type="evidence" value="ECO:0007669"/>
    <property type="project" value="UniProtKB-SubCell"/>
</dbReference>
<name>A0A432XAE8_9GAMM</name>
<dbReference type="NCBIfam" id="TIGR00361">
    <property type="entry name" value="ComEC_Rec2"/>
    <property type="match status" value="1"/>
</dbReference>
<feature type="transmembrane region" description="Helical" evidence="6">
    <location>
        <begin position="390"/>
        <end position="413"/>
    </location>
</feature>
<dbReference type="RefSeq" id="WP_126756796.1">
    <property type="nucleotide sequence ID" value="NZ_PIPQ01000001.1"/>
</dbReference>
<reference evidence="8 9" key="1">
    <citation type="journal article" date="2011" name="Front. Microbiol.">
        <title>Genomic signatures of strain selection and enhancement in Bacillus atrophaeus var. globigii, a historical biowarfare simulant.</title>
        <authorList>
            <person name="Gibbons H.S."/>
            <person name="Broomall S.M."/>
            <person name="McNew L.A."/>
            <person name="Daligault H."/>
            <person name="Chapman C."/>
            <person name="Bruce D."/>
            <person name="Karavis M."/>
            <person name="Krepps M."/>
            <person name="McGregor P.A."/>
            <person name="Hong C."/>
            <person name="Park K.H."/>
            <person name="Akmal A."/>
            <person name="Feldman A."/>
            <person name="Lin J.S."/>
            <person name="Chang W.E."/>
            <person name="Higgs B.W."/>
            <person name="Demirev P."/>
            <person name="Lindquist J."/>
            <person name="Liem A."/>
            <person name="Fochler E."/>
            <person name="Read T.D."/>
            <person name="Tapia R."/>
            <person name="Johnson S."/>
            <person name="Bishop-Lilly K.A."/>
            <person name="Detter C."/>
            <person name="Han C."/>
            <person name="Sozhamannan S."/>
            <person name="Rosenzweig C.N."/>
            <person name="Skowronski E.W."/>
        </authorList>
    </citation>
    <scope>NUCLEOTIDE SEQUENCE [LARGE SCALE GENOMIC DNA]</scope>
    <source>
        <strain evidence="8 9">AIT1</strain>
    </source>
</reference>
<dbReference type="EMBL" id="PIPQ01000001">
    <property type="protein sequence ID" value="RUO44392.1"/>
    <property type="molecule type" value="Genomic_DNA"/>
</dbReference>
<dbReference type="InterPro" id="IPR035681">
    <property type="entry name" value="ComA-like_MBL"/>
</dbReference>
<dbReference type="Pfam" id="PF13567">
    <property type="entry name" value="DUF4131"/>
    <property type="match status" value="1"/>
</dbReference>
<dbReference type="NCBIfam" id="TIGR00360">
    <property type="entry name" value="ComEC_N-term"/>
    <property type="match status" value="1"/>
</dbReference>
<feature type="transmembrane region" description="Helical" evidence="6">
    <location>
        <begin position="419"/>
        <end position="441"/>
    </location>
</feature>
<dbReference type="OrthoDB" id="9761531at2"/>
<feature type="transmembrane region" description="Helical" evidence="6">
    <location>
        <begin position="339"/>
        <end position="356"/>
    </location>
</feature>
<feature type="transmembrane region" description="Helical" evidence="6">
    <location>
        <begin position="500"/>
        <end position="517"/>
    </location>
</feature>
<evidence type="ECO:0000313" key="9">
    <source>
        <dbReference type="Proteomes" id="UP000286976"/>
    </source>
</evidence>
<dbReference type="InterPro" id="IPR004797">
    <property type="entry name" value="Competence_ComEC/Rec2"/>
</dbReference>
<dbReference type="Pfam" id="PF00753">
    <property type="entry name" value="Lactamase_B"/>
    <property type="match status" value="1"/>
</dbReference>
<evidence type="ECO:0000256" key="3">
    <source>
        <dbReference type="ARBA" id="ARBA00022692"/>
    </source>
</evidence>
<keyword evidence="5 6" id="KW-0472">Membrane</keyword>
<dbReference type="Proteomes" id="UP000286976">
    <property type="component" value="Unassembled WGS sequence"/>
</dbReference>
<keyword evidence="3 6" id="KW-0812">Transmembrane</keyword>
<dbReference type="InterPro" id="IPR052159">
    <property type="entry name" value="Competence_DNA_uptake"/>
</dbReference>
<evidence type="ECO:0000256" key="2">
    <source>
        <dbReference type="ARBA" id="ARBA00022475"/>
    </source>
</evidence>
<feature type="transmembrane region" description="Helical" evidence="6">
    <location>
        <begin position="303"/>
        <end position="327"/>
    </location>
</feature>
<dbReference type="PANTHER" id="PTHR30619">
    <property type="entry name" value="DNA INTERNALIZATION/COMPETENCE PROTEIN COMEC/REC2"/>
    <property type="match status" value="1"/>
</dbReference>
<feature type="transmembrane region" description="Helical" evidence="6">
    <location>
        <begin position="55"/>
        <end position="77"/>
    </location>
</feature>
<comment type="caution">
    <text evidence="8">The sequence shown here is derived from an EMBL/GenBank/DDBJ whole genome shotgun (WGS) entry which is preliminary data.</text>
</comment>
<proteinExistence type="predicted"/>
<evidence type="ECO:0000256" key="6">
    <source>
        <dbReference type="SAM" id="Phobius"/>
    </source>
</evidence>
<feature type="transmembrane region" description="Helical" evidence="6">
    <location>
        <begin position="246"/>
        <end position="267"/>
    </location>
</feature>
<feature type="transmembrane region" description="Helical" evidence="6">
    <location>
        <begin position="279"/>
        <end position="297"/>
    </location>
</feature>
<evidence type="ECO:0000313" key="8">
    <source>
        <dbReference type="EMBL" id="RUO44392.1"/>
    </source>
</evidence>
<dbReference type="CDD" id="cd07731">
    <property type="entry name" value="ComA-like_MBL-fold"/>
    <property type="match status" value="1"/>
</dbReference>
<comment type="subcellular location">
    <subcellularLocation>
        <location evidence="1">Cell membrane</location>
        <topology evidence="1">Multi-pass membrane protein</topology>
    </subcellularLocation>
</comment>
<evidence type="ECO:0000259" key="7">
    <source>
        <dbReference type="SMART" id="SM00849"/>
    </source>
</evidence>
<sequence length="779" mass="87270">MQLGFLLWAVGVIAGTLSAPWLQPEMPLLFITIAIFSYVAVVGGCGLFHKSTQSYLLLGVLCGIWWALFHVQSIHAWTLPASQWREPSTIILQVTEISYNQTRRARVQGCIQVAPVEWQLPNASCASKARLYWYGDERPLELPKPGERWALQVRARPASGMLNDGGYDYQSYLLRHKLFVTGSIRAGTRLAETPKWHWQYWRVRVYQAFAQHRDTIDSLDILLALALGERHWMQPERWQALQRTGLSHLMAISGLHLTLVFAGAWVFLRYLAVACARGLQVFLGCTHTFALTPYAATGAWLVAVAYAALAGFSVSTIRALLLISLFVLSRLVQQRLQPIYLLVYAVLLVLMLDPFAWMDVGFWLSAGAVLAIFSWHWRRDGRAKGTLWRFEWMLLFALAPLSFAFFQGLAWLAPVTNIVVIPLFSVLILPALLVSLVPVLFNLSAYALIWRSLDLVLTPLLNGVDWLANVPGVWLSGTHPWPIMYFFALLIAWLWPGRAIARLFMVSVALLLLFPLFSRPAPAAFALHVLDVGQGTAVVVQRHHHAMLVDVGPAYEGGLDTGASVVVPFLRYHGLTPDWLVLSHAHMDHVGGKQAAQQAYPTLRTMGSGIGERACKMGQQWIWQGVRVRILAPMPGPTYGVNNASCVVLLEFQGQRILLPGDSEWENELRLTGRYQQGLTADLLLVPHHGGKSSSTAAFLEQVNPSIAVVSRGFANQFGMPSMEVKQRYENQGVHLLDTAKGGQISLIWHPERGWSVQQKRGGGEPLRYRRWYYRVPEE</sequence>
<feature type="domain" description="Metallo-beta-lactamase" evidence="7">
    <location>
        <begin position="534"/>
        <end position="714"/>
    </location>
</feature>
<keyword evidence="9" id="KW-1185">Reference proteome</keyword>
<evidence type="ECO:0000256" key="5">
    <source>
        <dbReference type="ARBA" id="ARBA00023136"/>
    </source>
</evidence>
<accession>A0A432XAE8</accession>
<dbReference type="Gene3D" id="3.60.15.10">
    <property type="entry name" value="Ribonuclease Z/Hydroxyacylglutathione hydrolase-like"/>
    <property type="match status" value="1"/>
</dbReference>
<feature type="transmembrane region" description="Helical" evidence="6">
    <location>
        <begin position="479"/>
        <end position="495"/>
    </location>
</feature>
<dbReference type="SMART" id="SM00849">
    <property type="entry name" value="Lactamase_B"/>
    <property type="match status" value="1"/>
</dbReference>
<dbReference type="InterPro" id="IPR036866">
    <property type="entry name" value="RibonucZ/Hydroxyglut_hydro"/>
</dbReference>
<gene>
    <name evidence="8" type="ORF">CWE15_04250</name>
</gene>
<dbReference type="InterPro" id="IPR001279">
    <property type="entry name" value="Metallo-B-lactamas"/>
</dbReference>
<dbReference type="GO" id="GO:0030420">
    <property type="term" value="P:establishment of competence for transformation"/>
    <property type="evidence" value="ECO:0007669"/>
    <property type="project" value="InterPro"/>
</dbReference>
<keyword evidence="2" id="KW-1003">Cell membrane</keyword>
<dbReference type="AlphaFoldDB" id="A0A432XAE8"/>
<dbReference type="SUPFAM" id="SSF56281">
    <property type="entry name" value="Metallo-hydrolase/oxidoreductase"/>
    <property type="match status" value="1"/>
</dbReference>
<organism evidence="8 9">
    <name type="scientific">Aliidiomarina taiwanensis</name>
    <dbReference type="NCBI Taxonomy" id="946228"/>
    <lineage>
        <taxon>Bacteria</taxon>
        <taxon>Pseudomonadati</taxon>
        <taxon>Pseudomonadota</taxon>
        <taxon>Gammaproteobacteria</taxon>
        <taxon>Alteromonadales</taxon>
        <taxon>Idiomarinaceae</taxon>
        <taxon>Aliidiomarina</taxon>
    </lineage>
</organism>
<dbReference type="PANTHER" id="PTHR30619:SF1">
    <property type="entry name" value="RECOMBINATION PROTEIN 2"/>
    <property type="match status" value="1"/>
</dbReference>
<protein>
    <submittedName>
        <fullName evidence="8">DNA internalization-related competence protein ComEC/Rec2</fullName>
    </submittedName>
</protein>
<evidence type="ECO:0000256" key="4">
    <source>
        <dbReference type="ARBA" id="ARBA00022989"/>
    </source>
</evidence>
<dbReference type="InterPro" id="IPR025405">
    <property type="entry name" value="DUF4131"/>
</dbReference>
<keyword evidence="4 6" id="KW-1133">Transmembrane helix</keyword>
<feature type="transmembrane region" description="Helical" evidence="6">
    <location>
        <begin position="28"/>
        <end position="48"/>
    </location>
</feature>
<dbReference type="InterPro" id="IPR004477">
    <property type="entry name" value="ComEC_N"/>
</dbReference>